<dbReference type="NCBIfam" id="TIGR01085">
    <property type="entry name" value="murE"/>
    <property type="match status" value="1"/>
</dbReference>
<feature type="short sequence motif" description="Meso-diaminopimelate recognition motif" evidence="7">
    <location>
        <begin position="430"/>
        <end position="433"/>
    </location>
</feature>
<dbReference type="InterPro" id="IPR004101">
    <property type="entry name" value="Mur_ligase_C"/>
</dbReference>
<protein>
    <recommendedName>
        <fullName evidence="7">UDP-N-acetylmuramoyl-L-alanyl-D-glutamate--2,6-diaminopimelate ligase</fullName>
        <ecNumber evidence="7">6.3.2.13</ecNumber>
    </recommendedName>
    <alternativeName>
        <fullName evidence="7">Meso-A2pm-adding enzyme</fullName>
    </alternativeName>
    <alternativeName>
        <fullName evidence="7">Meso-diaminopimelate-adding enzyme</fullName>
    </alternativeName>
    <alternativeName>
        <fullName evidence="7">UDP-MurNAc-L-Ala-D-Glu:meso-diaminopimelate ligase</fullName>
    </alternativeName>
    <alternativeName>
        <fullName evidence="7">UDP-MurNAc-tripeptide synthetase</fullName>
    </alternativeName>
    <alternativeName>
        <fullName evidence="7">UDP-N-acetylmuramyl-tripeptide synthetase</fullName>
    </alternativeName>
</protein>
<feature type="binding site" evidence="7">
    <location>
        <position position="210"/>
    </location>
    <ligand>
        <name>UDP-N-acetyl-alpha-D-muramoyl-L-alanyl-D-glutamate</name>
        <dbReference type="ChEBI" id="CHEBI:83900"/>
    </ligand>
</feature>
<evidence type="ECO:0000259" key="10">
    <source>
        <dbReference type="Pfam" id="PF02875"/>
    </source>
</evidence>
<dbReference type="GO" id="GO:0005737">
    <property type="term" value="C:cytoplasm"/>
    <property type="evidence" value="ECO:0007669"/>
    <property type="project" value="UniProtKB-SubCell"/>
</dbReference>
<sequence>MLEQQAIAIDSDDRVCCLNDLLIGLGALTEQTHNCQITGLSLNSNWINRGSVFLACRGRRQLGHNYIGAAIDKGAAAIIYDPVAPVPPEFIDRLQTLNIPYIALPELSTKVSTIANRFYLQPSQRVYVIGVTGTNGKTSVSHFLAQALHQGENSCGLMGTLGVGLVEAIIPSDLTTPDAVTVQEQLAAMYDAGASYAVMEVSSHALDQGRVNSVVFNTAIFTNLSHEHLDYHGDMVSYQTAKSLLFAQPGLCNAVINCDDAVGRALIVKLPPEITVISYGLENPQANLRASKLHYDRSWVSMNIEGSWGKGELSCPLLGRFNAYNLLATLGGLIACGMPFTEALERLCQIQAVPGRMESMGGWGEPLLVVDYAHTPDALEQALHSLRDHLDPGGRLWCVFGCGGERDPSKRPLMGAVAERLADFMMLTDDNPRSEDPIKIIIDILSGMKNPDSVYKFRNRSEAIARAVQLAGSKDIVLIAGKGHENYQQIGIERRPFCDREQAQQALKQRRGLLY</sequence>
<dbReference type="SUPFAM" id="SSF53244">
    <property type="entry name" value="MurD-like peptide ligases, peptide-binding domain"/>
    <property type="match status" value="1"/>
</dbReference>
<dbReference type="EMBL" id="AP014836">
    <property type="protein sequence ID" value="BAW79591.1"/>
    <property type="molecule type" value="Genomic_DNA"/>
</dbReference>
<keyword evidence="5 7" id="KW-0131">Cell cycle</keyword>
<gene>
    <name evidence="7" type="primary">murE</name>
    <name evidence="12" type="ORF">TAO_0221</name>
</gene>
<dbReference type="InterPro" id="IPR035911">
    <property type="entry name" value="MurE/MurF_N"/>
</dbReference>
<dbReference type="GO" id="GO:0000287">
    <property type="term" value="F:magnesium ion binding"/>
    <property type="evidence" value="ECO:0007669"/>
    <property type="project" value="UniProtKB-UniRule"/>
</dbReference>
<feature type="binding site" evidence="7">
    <location>
        <position position="485"/>
    </location>
    <ligand>
        <name>meso-2,6-diaminopimelate</name>
        <dbReference type="ChEBI" id="CHEBI:57791"/>
    </ligand>
</feature>
<evidence type="ECO:0000256" key="5">
    <source>
        <dbReference type="ARBA" id="ARBA00023306"/>
    </source>
</evidence>
<feature type="binding site" evidence="7">
    <location>
        <position position="42"/>
    </location>
    <ligand>
        <name>UDP-N-acetyl-alpha-D-muramoyl-L-alanyl-D-glutamate</name>
        <dbReference type="ChEBI" id="CHEBI:83900"/>
    </ligand>
</feature>
<keyword evidence="7" id="KW-0963">Cytoplasm</keyword>
<evidence type="ECO:0000256" key="4">
    <source>
        <dbReference type="ARBA" id="ARBA00022984"/>
    </source>
</evidence>
<dbReference type="InterPro" id="IPR036565">
    <property type="entry name" value="Mur-like_cat_sf"/>
</dbReference>
<feature type="binding site" evidence="7">
    <location>
        <position position="481"/>
    </location>
    <ligand>
        <name>meso-2,6-diaminopimelate</name>
        <dbReference type="ChEBI" id="CHEBI:57791"/>
    </ligand>
</feature>
<evidence type="ECO:0000313" key="13">
    <source>
        <dbReference type="Proteomes" id="UP000243679"/>
    </source>
</evidence>
<feature type="binding site" evidence="7">
    <location>
        <position position="406"/>
    </location>
    <ligand>
        <name>meso-2,6-diaminopimelate</name>
        <dbReference type="ChEBI" id="CHEBI:57791"/>
    </ligand>
</feature>
<keyword evidence="6 7" id="KW-0961">Cell wall biogenesis/degradation</keyword>
<evidence type="ECO:0000256" key="2">
    <source>
        <dbReference type="ARBA" id="ARBA00022618"/>
    </source>
</evidence>
<dbReference type="GO" id="GO:0008360">
    <property type="term" value="P:regulation of cell shape"/>
    <property type="evidence" value="ECO:0007669"/>
    <property type="project" value="UniProtKB-KW"/>
</dbReference>
<keyword evidence="4 7" id="KW-0573">Peptidoglycan synthesis</keyword>
<keyword evidence="7" id="KW-0436">Ligase</keyword>
<keyword evidence="7" id="KW-0460">Magnesium</keyword>
<keyword evidence="7" id="KW-0067">ATP-binding</keyword>
<dbReference type="Gene3D" id="3.40.1390.10">
    <property type="entry name" value="MurE/MurF, N-terminal domain"/>
    <property type="match status" value="1"/>
</dbReference>
<dbReference type="SUPFAM" id="SSF53623">
    <property type="entry name" value="MurD-like peptide ligases, catalytic domain"/>
    <property type="match status" value="1"/>
</dbReference>
<dbReference type="InterPro" id="IPR000713">
    <property type="entry name" value="Mur_ligase_N"/>
</dbReference>
<feature type="binding site" evidence="7">
    <location>
        <position position="208"/>
    </location>
    <ligand>
        <name>UDP-N-acetyl-alpha-D-muramoyl-L-alanyl-D-glutamate</name>
        <dbReference type="ChEBI" id="CHEBI:83900"/>
    </ligand>
</feature>
<evidence type="ECO:0000256" key="6">
    <source>
        <dbReference type="ARBA" id="ARBA00023316"/>
    </source>
</evidence>
<dbReference type="EC" id="6.3.2.13" evidence="7"/>
<comment type="PTM">
    <text evidence="7">Carboxylation is probably crucial for Mg(2+) binding and, consequently, for the gamma-phosphate positioning of ATP.</text>
</comment>
<evidence type="ECO:0000256" key="8">
    <source>
        <dbReference type="RuleBase" id="RU004135"/>
    </source>
</evidence>
<evidence type="ECO:0000313" key="12">
    <source>
        <dbReference type="EMBL" id="BAW79591.1"/>
    </source>
</evidence>
<comment type="pathway">
    <text evidence="7 8">Cell wall biogenesis; peptidoglycan biosynthesis.</text>
</comment>
<dbReference type="OrthoDB" id="9800958at2"/>
<feature type="domain" description="Mur ligase C-terminal" evidence="10">
    <location>
        <begin position="355"/>
        <end position="483"/>
    </location>
</feature>
<dbReference type="KEGG" id="ntt:TAO_0221"/>
<dbReference type="Proteomes" id="UP000243679">
    <property type="component" value="Chromosome"/>
</dbReference>
<evidence type="ECO:0000256" key="3">
    <source>
        <dbReference type="ARBA" id="ARBA00022960"/>
    </source>
</evidence>
<feature type="binding site" evidence="7">
    <location>
        <position position="44"/>
    </location>
    <ligand>
        <name>UDP-N-acetyl-alpha-D-muramoyl-L-alanyl-D-glutamate</name>
        <dbReference type="ChEBI" id="CHEBI:83900"/>
    </ligand>
</feature>
<proteinExistence type="inferred from homology"/>
<evidence type="ECO:0000259" key="9">
    <source>
        <dbReference type="Pfam" id="PF01225"/>
    </source>
</evidence>
<comment type="catalytic activity">
    <reaction evidence="7">
        <text>UDP-N-acetyl-alpha-D-muramoyl-L-alanyl-D-glutamate + meso-2,6-diaminopimelate + ATP = UDP-N-acetyl-alpha-D-muramoyl-L-alanyl-gamma-D-glutamyl-meso-2,6-diaminopimelate + ADP + phosphate + H(+)</text>
        <dbReference type="Rhea" id="RHEA:23676"/>
        <dbReference type="ChEBI" id="CHEBI:15378"/>
        <dbReference type="ChEBI" id="CHEBI:30616"/>
        <dbReference type="ChEBI" id="CHEBI:43474"/>
        <dbReference type="ChEBI" id="CHEBI:57791"/>
        <dbReference type="ChEBI" id="CHEBI:83900"/>
        <dbReference type="ChEBI" id="CHEBI:83905"/>
        <dbReference type="ChEBI" id="CHEBI:456216"/>
        <dbReference type="EC" id="6.3.2.13"/>
    </reaction>
</comment>
<dbReference type="GO" id="GO:0051301">
    <property type="term" value="P:cell division"/>
    <property type="evidence" value="ECO:0007669"/>
    <property type="project" value="UniProtKB-KW"/>
</dbReference>
<keyword evidence="2 7" id="KW-0132">Cell division</keyword>
<dbReference type="Pfam" id="PF01225">
    <property type="entry name" value="Mur_ligase"/>
    <property type="match status" value="1"/>
</dbReference>
<dbReference type="HAMAP" id="MF_00208">
    <property type="entry name" value="MurE"/>
    <property type="match status" value="1"/>
</dbReference>
<feature type="binding site" evidence="7">
    <location>
        <begin position="175"/>
        <end position="176"/>
    </location>
    <ligand>
        <name>UDP-N-acetyl-alpha-D-muramoyl-L-alanyl-D-glutamate</name>
        <dbReference type="ChEBI" id="CHEBI:83900"/>
    </ligand>
</feature>
<comment type="caution">
    <text evidence="7">Lacks conserved residue(s) required for the propagation of feature annotation.</text>
</comment>
<dbReference type="InterPro" id="IPR005761">
    <property type="entry name" value="UDP-N-AcMur-Glu-dNH2Pim_ligase"/>
</dbReference>
<comment type="similarity">
    <text evidence="1 7">Belongs to the MurCDEF family. MurE subfamily.</text>
</comment>
<keyword evidence="7" id="KW-0547">Nucleotide-binding</keyword>
<dbReference type="GO" id="GO:0008765">
    <property type="term" value="F:UDP-N-acetylmuramoylalanyl-D-glutamate-2,6-diaminopimelate ligase activity"/>
    <property type="evidence" value="ECO:0007669"/>
    <property type="project" value="UniProtKB-UniRule"/>
</dbReference>
<dbReference type="InterPro" id="IPR036615">
    <property type="entry name" value="Mur_ligase_C_dom_sf"/>
</dbReference>
<dbReference type="UniPathway" id="UPA00219"/>
<dbReference type="PANTHER" id="PTHR23135">
    <property type="entry name" value="MUR LIGASE FAMILY MEMBER"/>
    <property type="match status" value="1"/>
</dbReference>
<accession>A0A1Q2SKC0</accession>
<dbReference type="AlphaFoldDB" id="A0A1Q2SKC0"/>
<feature type="binding site" evidence="7">
    <location>
        <begin position="133"/>
        <end position="139"/>
    </location>
    <ligand>
        <name>ATP</name>
        <dbReference type="ChEBI" id="CHEBI:30616"/>
    </ligand>
</feature>
<feature type="binding site" evidence="7">
    <location>
        <begin position="430"/>
        <end position="433"/>
    </location>
    <ligand>
        <name>meso-2,6-diaminopimelate</name>
        <dbReference type="ChEBI" id="CHEBI:57791"/>
    </ligand>
</feature>
<dbReference type="SUPFAM" id="SSF63418">
    <property type="entry name" value="MurE/MurF N-terminal domain"/>
    <property type="match status" value="1"/>
</dbReference>
<dbReference type="GO" id="GO:0005524">
    <property type="term" value="F:ATP binding"/>
    <property type="evidence" value="ECO:0007669"/>
    <property type="project" value="UniProtKB-UniRule"/>
</dbReference>
<keyword evidence="3 7" id="KW-0133">Cell shape</keyword>
<feature type="domain" description="Mur ligase central" evidence="11">
    <location>
        <begin position="131"/>
        <end position="330"/>
    </location>
</feature>
<organism evidence="12 13">
    <name type="scientific">Candidatus Nitrosoglobus terrae</name>
    <dbReference type="NCBI Taxonomy" id="1630141"/>
    <lineage>
        <taxon>Bacteria</taxon>
        <taxon>Pseudomonadati</taxon>
        <taxon>Pseudomonadota</taxon>
        <taxon>Gammaproteobacteria</taxon>
        <taxon>Chromatiales</taxon>
        <taxon>Chromatiaceae</taxon>
        <taxon>Candidatus Nitrosoglobus</taxon>
    </lineage>
</organism>
<evidence type="ECO:0000256" key="7">
    <source>
        <dbReference type="HAMAP-Rule" id="MF_00208"/>
    </source>
</evidence>
<feature type="modified residue" description="N6-carboxylysine" evidence="7">
    <location>
        <position position="242"/>
    </location>
</feature>
<dbReference type="Gene3D" id="3.40.1190.10">
    <property type="entry name" value="Mur-like, catalytic domain"/>
    <property type="match status" value="1"/>
</dbReference>
<dbReference type="Pfam" id="PF02875">
    <property type="entry name" value="Mur_ligase_C"/>
    <property type="match status" value="1"/>
</dbReference>
<keyword evidence="13" id="KW-1185">Reference proteome</keyword>
<dbReference type="NCBIfam" id="NF001126">
    <property type="entry name" value="PRK00139.1-4"/>
    <property type="match status" value="1"/>
</dbReference>
<evidence type="ECO:0000256" key="1">
    <source>
        <dbReference type="ARBA" id="ARBA00005898"/>
    </source>
</evidence>
<dbReference type="Pfam" id="PF08245">
    <property type="entry name" value="Mur_ligase_M"/>
    <property type="match status" value="1"/>
</dbReference>
<comment type="function">
    <text evidence="7">Catalyzes the addition of meso-diaminopimelic acid to the nucleotide precursor UDP-N-acetylmuramoyl-L-alanyl-D-glutamate (UMAG) in the biosynthesis of bacterial cell-wall peptidoglycan.</text>
</comment>
<dbReference type="PANTHER" id="PTHR23135:SF4">
    <property type="entry name" value="UDP-N-ACETYLMURAMOYL-L-ALANYL-D-GLUTAMATE--2,6-DIAMINOPIMELATE LIGASE MURE HOMOLOG, CHLOROPLASTIC"/>
    <property type="match status" value="1"/>
</dbReference>
<dbReference type="Gene3D" id="3.90.190.20">
    <property type="entry name" value="Mur ligase, C-terminal domain"/>
    <property type="match status" value="1"/>
</dbReference>
<feature type="binding site" evidence="7">
    <location>
        <position position="202"/>
    </location>
    <ligand>
        <name>UDP-N-acetyl-alpha-D-muramoyl-L-alanyl-D-glutamate</name>
        <dbReference type="ChEBI" id="CHEBI:83900"/>
    </ligand>
</feature>
<comment type="subcellular location">
    <subcellularLocation>
        <location evidence="7 8">Cytoplasm</location>
    </subcellularLocation>
</comment>
<comment type="cofactor">
    <cofactor evidence="7">
        <name>Mg(2+)</name>
        <dbReference type="ChEBI" id="CHEBI:18420"/>
    </cofactor>
</comment>
<name>A0A1Q2SKC0_9GAMM</name>
<reference evidence="12 13" key="1">
    <citation type="journal article" date="2017" name="ISME J.">
        <title>An acid-tolerant ammonia-oxidizing ?-proteobacterium from soil.</title>
        <authorList>
            <person name="Hayatsu M."/>
            <person name="Tago K."/>
            <person name="Uchiyama I."/>
            <person name="Toyoda A."/>
            <person name="Wang Y."/>
            <person name="Shimomura Y."/>
            <person name="Okubo T."/>
            <person name="Kurisu F."/>
            <person name="Hirono Y."/>
            <person name="Nonaka K."/>
            <person name="Akiyama H."/>
            <person name="Itoh T."/>
            <person name="Takami H."/>
        </authorList>
    </citation>
    <scope>NUCLEOTIDE SEQUENCE [LARGE SCALE GENOMIC DNA]</scope>
    <source>
        <strain evidence="12 13">TAO100</strain>
    </source>
</reference>
<dbReference type="GO" id="GO:0071555">
    <property type="term" value="P:cell wall organization"/>
    <property type="evidence" value="ECO:0007669"/>
    <property type="project" value="UniProtKB-KW"/>
</dbReference>
<dbReference type="GO" id="GO:0009252">
    <property type="term" value="P:peptidoglycan biosynthetic process"/>
    <property type="evidence" value="ECO:0007669"/>
    <property type="project" value="UniProtKB-UniRule"/>
</dbReference>
<evidence type="ECO:0000259" key="11">
    <source>
        <dbReference type="Pfam" id="PF08245"/>
    </source>
</evidence>
<feature type="domain" description="Mur ligase N-terminal catalytic" evidence="9">
    <location>
        <begin position="37"/>
        <end position="119"/>
    </location>
</feature>
<dbReference type="InterPro" id="IPR013221">
    <property type="entry name" value="Mur_ligase_cen"/>
</dbReference>